<dbReference type="Pfam" id="PF00535">
    <property type="entry name" value="Glycos_transf_2"/>
    <property type="match status" value="1"/>
</dbReference>
<dbReference type="AlphaFoldDB" id="A0A292II96"/>
<protein>
    <recommendedName>
        <fullName evidence="1">Glycosyltransferase 2-like domain-containing protein</fullName>
    </recommendedName>
</protein>
<gene>
    <name evidence="2" type="ORF">MAMA39_02690</name>
</gene>
<evidence type="ECO:0000313" key="2">
    <source>
        <dbReference type="EMBL" id="CDN40393.1"/>
    </source>
</evidence>
<dbReference type="RefSeq" id="WP_343251737.1">
    <property type="nucleotide sequence ID" value="NZ_HG937516.1"/>
</dbReference>
<dbReference type="PANTHER" id="PTHR22916">
    <property type="entry name" value="GLYCOSYLTRANSFERASE"/>
    <property type="match status" value="1"/>
</dbReference>
<dbReference type="CDD" id="cd00761">
    <property type="entry name" value="Glyco_tranf_GTA_type"/>
    <property type="match status" value="1"/>
</dbReference>
<evidence type="ECO:0000259" key="1">
    <source>
        <dbReference type="Pfam" id="PF00535"/>
    </source>
</evidence>
<organism evidence="2 3">
    <name type="scientific">Mycoplasma amphoriforme A39</name>
    <dbReference type="NCBI Taxonomy" id="572419"/>
    <lineage>
        <taxon>Bacteria</taxon>
        <taxon>Bacillati</taxon>
        <taxon>Mycoplasmatota</taxon>
        <taxon>Mollicutes</taxon>
        <taxon>Mycoplasmataceae</taxon>
        <taxon>Mycoplasma</taxon>
    </lineage>
</organism>
<feature type="domain" description="Glycosyltransferase 2-like" evidence="1">
    <location>
        <begin position="22"/>
        <end position="136"/>
    </location>
</feature>
<dbReference type="InterPro" id="IPR029044">
    <property type="entry name" value="Nucleotide-diphossugar_trans"/>
</dbReference>
<dbReference type="InterPro" id="IPR001173">
    <property type="entry name" value="Glyco_trans_2-like"/>
</dbReference>
<reference evidence="2 3" key="1">
    <citation type="journal article" date="2015" name="Clin. Infect. Dis.">
        <title>Genomic Investigations unmask Mycoplasma amphoriforme, a new respiratory pathogen.</title>
        <authorList>
            <person name="Gillespie S.H."/>
            <person name="Ling C.L."/>
            <person name="Oravcova K."/>
            <person name="Pinheiro M."/>
            <person name="Wells L."/>
            <person name="Bryant J.M."/>
            <person name="McHugh T.D."/>
            <person name="Bebear C."/>
            <person name="Webster D."/>
            <person name="Harris S.R."/>
            <person name="Seth-Smith H.M."/>
            <person name="Thomson N.R."/>
        </authorList>
    </citation>
    <scope>NUCLEOTIDE SEQUENCE [LARGE SCALE GENOMIC DNA]</scope>
    <source>
        <strain evidence="2 3">A39</strain>
    </source>
</reference>
<accession>A0A292II96</accession>
<keyword evidence="3" id="KW-1185">Reference proteome</keyword>
<dbReference type="Proteomes" id="UP000261764">
    <property type="component" value="Chromosome I"/>
</dbReference>
<evidence type="ECO:0000313" key="3">
    <source>
        <dbReference type="Proteomes" id="UP000261764"/>
    </source>
</evidence>
<sequence length="339" mass="39595">MFVHVVPSTNMLASRKPEFNFSVIIPTYNCAKYLPIAINSILTQDYGYNQVQILIIDDGCTDETPSVVQEFLDKYPENIFYFKKPNGNWGSVINYVKKHKLAKGKMITILDSDDYFGQNALTKVANHLDEQMVVCSFNCLTNKKQVVLNPFFGKTRRITNKHKLRTPHSQPLLKFYCRDLFYSLDDLVENIWYQDCIMYHDAISKTSSVYYIREPLATWYSSRPGNSTTAPWSNDLKFETWCNILKHMCLNDAGVVVYIYTLLPGFIEELKQRNRIIELPCRPSYTWLPKILEPFFAIYVHFKTKKVIRYTNKKQKIHDFLLNSKKTVNICNDLQKKGP</sequence>
<proteinExistence type="predicted"/>
<dbReference type="Gene3D" id="3.90.550.10">
    <property type="entry name" value="Spore Coat Polysaccharide Biosynthesis Protein SpsA, Chain A"/>
    <property type="match status" value="1"/>
</dbReference>
<dbReference type="GO" id="GO:0016758">
    <property type="term" value="F:hexosyltransferase activity"/>
    <property type="evidence" value="ECO:0007669"/>
    <property type="project" value="UniProtKB-ARBA"/>
</dbReference>
<dbReference type="EMBL" id="HG937516">
    <property type="protein sequence ID" value="CDN40393.1"/>
    <property type="molecule type" value="Genomic_DNA"/>
</dbReference>
<dbReference type="KEGG" id="mamp:MAMA39_02690"/>
<dbReference type="PANTHER" id="PTHR22916:SF3">
    <property type="entry name" value="UDP-GLCNAC:BETAGAL BETA-1,3-N-ACETYLGLUCOSAMINYLTRANSFERASE-LIKE PROTEIN 1"/>
    <property type="match status" value="1"/>
</dbReference>
<name>A0A292II96_9MOLU</name>
<dbReference type="SUPFAM" id="SSF53448">
    <property type="entry name" value="Nucleotide-diphospho-sugar transferases"/>
    <property type="match status" value="1"/>
</dbReference>